<accession>A0ACC0ZCV9</accession>
<name>A0ACC0ZCV9_9ROSI</name>
<keyword evidence="2" id="KW-1185">Reference proteome</keyword>
<evidence type="ECO:0000313" key="1">
    <source>
        <dbReference type="EMBL" id="KAJ0047952.1"/>
    </source>
</evidence>
<dbReference type="Proteomes" id="UP001163603">
    <property type="component" value="Chromosome 2"/>
</dbReference>
<gene>
    <name evidence="1" type="ORF">Pint_16952</name>
</gene>
<protein>
    <submittedName>
        <fullName evidence="1">Uncharacterized protein</fullName>
    </submittedName>
</protein>
<organism evidence="1 2">
    <name type="scientific">Pistacia integerrima</name>
    <dbReference type="NCBI Taxonomy" id="434235"/>
    <lineage>
        <taxon>Eukaryota</taxon>
        <taxon>Viridiplantae</taxon>
        <taxon>Streptophyta</taxon>
        <taxon>Embryophyta</taxon>
        <taxon>Tracheophyta</taxon>
        <taxon>Spermatophyta</taxon>
        <taxon>Magnoliopsida</taxon>
        <taxon>eudicotyledons</taxon>
        <taxon>Gunneridae</taxon>
        <taxon>Pentapetalae</taxon>
        <taxon>rosids</taxon>
        <taxon>malvids</taxon>
        <taxon>Sapindales</taxon>
        <taxon>Anacardiaceae</taxon>
        <taxon>Pistacia</taxon>
    </lineage>
</organism>
<reference evidence="2" key="1">
    <citation type="journal article" date="2023" name="G3 (Bethesda)">
        <title>Genome assembly and association tests identify interacting loci associated with vigor, precocity, and sex in interspecific pistachio rootstocks.</title>
        <authorList>
            <person name="Palmer W."/>
            <person name="Jacygrad E."/>
            <person name="Sagayaradj S."/>
            <person name="Cavanaugh K."/>
            <person name="Han R."/>
            <person name="Bertier L."/>
            <person name="Beede B."/>
            <person name="Kafkas S."/>
            <person name="Golino D."/>
            <person name="Preece J."/>
            <person name="Michelmore R."/>
        </authorList>
    </citation>
    <scope>NUCLEOTIDE SEQUENCE [LARGE SCALE GENOMIC DNA]</scope>
</reference>
<sequence>MTEVDLSKKVADRYLKREVLGEGTYGVVYKAIDTKTGQTVAIKKIRLGKQKEGVNFTALREIKLLKELKDPNIIELIDAFPHKGNLHLVFEFMETDLETVIRNTNIFLSPADIKSYMQMTLKGLAFCHKKWVLHRSFSFCAWLIKPMNARIDLKCILLVLDRDMKPNNLLIGSNGQLKLADFGLARIFGSPDRRFTHQVFARWYRSPELLFGAKQYGAGVDVWAAGCIFAELLNRRPFLQGTSDIDQLGKIFAALGTATPSQWPDLAYLPDYVEYQYVAAPPLRSLFPTASDDALDLLSKMLTYDPKARITAQQALEHRYFSSAPLPTEPEKLPRPALKRSKASDFNPQKGPTVFSPPRKSRRVMPEREGFEGNAHRLDKIEEHAGEVKQADGDIAGRNEQVPMSIDFSIFASKPPSRPTINSADRSHLKRKLDLEFQHPE</sequence>
<dbReference type="EMBL" id="CM047737">
    <property type="protein sequence ID" value="KAJ0047952.1"/>
    <property type="molecule type" value="Genomic_DNA"/>
</dbReference>
<comment type="caution">
    <text evidence="1">The sequence shown here is derived from an EMBL/GenBank/DDBJ whole genome shotgun (WGS) entry which is preliminary data.</text>
</comment>
<evidence type="ECO:0000313" key="2">
    <source>
        <dbReference type="Proteomes" id="UP001163603"/>
    </source>
</evidence>
<proteinExistence type="predicted"/>